<name>A0AAV2D456_9ROSI</name>
<keyword evidence="3" id="KW-1185">Reference proteome</keyword>
<gene>
    <name evidence="2" type="ORF">LTRI10_LOCUS10152</name>
</gene>
<evidence type="ECO:0000256" key="1">
    <source>
        <dbReference type="SAM" id="MobiDB-lite"/>
    </source>
</evidence>
<sequence>MQESNEEELATGKKLEMENEKEKENRKEDSTKDMNMEKQMERESQEGKKNNESTMKDHNRKPHQKTTLENPKTKSKLENDKGEEAPKTKAKLKSGAKKQEDLSTKIATTVVNKDSSSTLKAEEQMAASSILPLPNQKLGWTRRAPMMLSLDISQR</sequence>
<proteinExistence type="predicted"/>
<feature type="region of interest" description="Disordered" evidence="1">
    <location>
        <begin position="1"/>
        <end position="102"/>
    </location>
</feature>
<evidence type="ECO:0000313" key="2">
    <source>
        <dbReference type="EMBL" id="CAL1363944.1"/>
    </source>
</evidence>
<organism evidence="2 3">
    <name type="scientific">Linum trigynum</name>
    <dbReference type="NCBI Taxonomy" id="586398"/>
    <lineage>
        <taxon>Eukaryota</taxon>
        <taxon>Viridiplantae</taxon>
        <taxon>Streptophyta</taxon>
        <taxon>Embryophyta</taxon>
        <taxon>Tracheophyta</taxon>
        <taxon>Spermatophyta</taxon>
        <taxon>Magnoliopsida</taxon>
        <taxon>eudicotyledons</taxon>
        <taxon>Gunneridae</taxon>
        <taxon>Pentapetalae</taxon>
        <taxon>rosids</taxon>
        <taxon>fabids</taxon>
        <taxon>Malpighiales</taxon>
        <taxon>Linaceae</taxon>
        <taxon>Linum</taxon>
    </lineage>
</organism>
<feature type="compositionally biased region" description="Basic and acidic residues" evidence="1">
    <location>
        <begin position="10"/>
        <end position="57"/>
    </location>
</feature>
<reference evidence="2 3" key="1">
    <citation type="submission" date="2024-04" db="EMBL/GenBank/DDBJ databases">
        <authorList>
            <person name="Fracassetti M."/>
        </authorList>
    </citation>
    <scope>NUCLEOTIDE SEQUENCE [LARGE SCALE GENOMIC DNA]</scope>
</reference>
<dbReference type="EMBL" id="OZ034814">
    <property type="protein sequence ID" value="CAL1363944.1"/>
    <property type="molecule type" value="Genomic_DNA"/>
</dbReference>
<dbReference type="AlphaFoldDB" id="A0AAV2D456"/>
<feature type="compositionally biased region" description="Basic and acidic residues" evidence="1">
    <location>
        <begin position="71"/>
        <end position="87"/>
    </location>
</feature>
<evidence type="ECO:0000313" key="3">
    <source>
        <dbReference type="Proteomes" id="UP001497516"/>
    </source>
</evidence>
<protein>
    <submittedName>
        <fullName evidence="2">Uncharacterized protein</fullName>
    </submittedName>
</protein>
<accession>A0AAV2D456</accession>
<dbReference type="Proteomes" id="UP001497516">
    <property type="component" value="Chromosome 10"/>
</dbReference>